<feature type="non-terminal residue" evidence="2">
    <location>
        <position position="1"/>
    </location>
</feature>
<dbReference type="AlphaFoldDB" id="A0AAJ0EPW1"/>
<evidence type="ECO:0000313" key="3">
    <source>
        <dbReference type="Proteomes" id="UP001224890"/>
    </source>
</evidence>
<keyword evidence="1" id="KW-0472">Membrane</keyword>
<keyword evidence="3" id="KW-1185">Reference proteome</keyword>
<proteinExistence type="predicted"/>
<sequence>LGTPIRARDNSLDAWRHGNWVLVTVVWVTFDLIFSGLCRVDIRRASARTFNFGACIIISGLGLARWRCLAGPLRCDRLHLGLGEKVCCSTVLQFTRNRLPAGRRRLRFSPPVIGSSGPELAVANLECQQHIVELHGVSGTVT</sequence>
<dbReference type="EMBL" id="JAHMHR010000109">
    <property type="protein sequence ID" value="KAK1657004.1"/>
    <property type="molecule type" value="Genomic_DNA"/>
</dbReference>
<evidence type="ECO:0000256" key="1">
    <source>
        <dbReference type="SAM" id="Phobius"/>
    </source>
</evidence>
<organism evidence="2 3">
    <name type="scientific">Colletotrichum godetiae</name>
    <dbReference type="NCBI Taxonomy" id="1209918"/>
    <lineage>
        <taxon>Eukaryota</taxon>
        <taxon>Fungi</taxon>
        <taxon>Dikarya</taxon>
        <taxon>Ascomycota</taxon>
        <taxon>Pezizomycotina</taxon>
        <taxon>Sordariomycetes</taxon>
        <taxon>Hypocreomycetidae</taxon>
        <taxon>Glomerellales</taxon>
        <taxon>Glomerellaceae</taxon>
        <taxon>Colletotrichum</taxon>
        <taxon>Colletotrichum acutatum species complex</taxon>
    </lineage>
</organism>
<reference evidence="2" key="1">
    <citation type="submission" date="2021-06" db="EMBL/GenBank/DDBJ databases">
        <title>Comparative genomics, transcriptomics and evolutionary studies reveal genomic signatures of adaptation to plant cell wall in hemibiotrophic fungi.</title>
        <authorList>
            <consortium name="DOE Joint Genome Institute"/>
            <person name="Baroncelli R."/>
            <person name="Diaz J.F."/>
            <person name="Benocci T."/>
            <person name="Peng M."/>
            <person name="Battaglia E."/>
            <person name="Haridas S."/>
            <person name="Andreopoulos W."/>
            <person name="Labutti K."/>
            <person name="Pangilinan J."/>
            <person name="Floch G.L."/>
            <person name="Makela M.R."/>
            <person name="Henrissat B."/>
            <person name="Grigoriev I.V."/>
            <person name="Crouch J.A."/>
            <person name="De Vries R.P."/>
            <person name="Sukno S.A."/>
            <person name="Thon M.R."/>
        </authorList>
    </citation>
    <scope>NUCLEOTIDE SEQUENCE</scope>
    <source>
        <strain evidence="2">CBS 193.32</strain>
    </source>
</reference>
<evidence type="ECO:0000313" key="2">
    <source>
        <dbReference type="EMBL" id="KAK1657004.1"/>
    </source>
</evidence>
<name>A0AAJ0EPW1_9PEZI</name>
<feature type="transmembrane region" description="Helical" evidence="1">
    <location>
        <begin position="50"/>
        <end position="66"/>
    </location>
</feature>
<comment type="caution">
    <text evidence="2">The sequence shown here is derived from an EMBL/GenBank/DDBJ whole genome shotgun (WGS) entry which is preliminary data.</text>
</comment>
<feature type="transmembrane region" description="Helical" evidence="1">
    <location>
        <begin position="20"/>
        <end position="38"/>
    </location>
</feature>
<dbReference type="RefSeq" id="XP_060421768.1">
    <property type="nucleotide sequence ID" value="XM_060576563.1"/>
</dbReference>
<dbReference type="Proteomes" id="UP001224890">
    <property type="component" value="Unassembled WGS sequence"/>
</dbReference>
<accession>A0AAJ0EPW1</accession>
<dbReference type="GeneID" id="85461089"/>
<protein>
    <submittedName>
        <fullName evidence="2">Uncharacterized protein</fullName>
    </submittedName>
</protein>
<gene>
    <name evidence="2" type="ORF">BDP55DRAFT_687271</name>
</gene>
<keyword evidence="1" id="KW-1133">Transmembrane helix</keyword>
<keyword evidence="1" id="KW-0812">Transmembrane</keyword>